<dbReference type="RefSeq" id="WP_097144848.1">
    <property type="nucleotide sequence ID" value="NZ_OBEA01000002.1"/>
</dbReference>
<dbReference type="Pfam" id="PF00583">
    <property type="entry name" value="Acetyltransf_1"/>
    <property type="match status" value="1"/>
</dbReference>
<dbReference type="InterPro" id="IPR016181">
    <property type="entry name" value="Acyl_CoA_acyltransferase"/>
</dbReference>
<accession>A0A285IG60</accession>
<dbReference type="AlphaFoldDB" id="A0A285IG60"/>
<evidence type="ECO:0000256" key="1">
    <source>
        <dbReference type="ARBA" id="ARBA00022679"/>
    </source>
</evidence>
<keyword evidence="5" id="KW-0689">Ribosomal protein</keyword>
<keyword evidence="7" id="KW-1185">Reference proteome</keyword>
<dbReference type="GO" id="GO:0016747">
    <property type="term" value="F:acyltransferase activity, transferring groups other than amino-acyl groups"/>
    <property type="evidence" value="ECO:0007669"/>
    <property type="project" value="InterPro"/>
</dbReference>
<dbReference type="PROSITE" id="PS51186">
    <property type="entry name" value="GNAT"/>
    <property type="match status" value="1"/>
</dbReference>
<dbReference type="OrthoDB" id="9789603at2"/>
<dbReference type="InterPro" id="IPR000182">
    <property type="entry name" value="GNAT_dom"/>
</dbReference>
<feature type="domain" description="N-acetyltransferase" evidence="3">
    <location>
        <begin position="2"/>
        <end position="155"/>
    </location>
</feature>
<organism evidence="5 6">
    <name type="scientific">Pseudooceanicola antarcticus</name>
    <dbReference type="NCBI Taxonomy" id="1247613"/>
    <lineage>
        <taxon>Bacteria</taxon>
        <taxon>Pseudomonadati</taxon>
        <taxon>Pseudomonadota</taxon>
        <taxon>Alphaproteobacteria</taxon>
        <taxon>Rhodobacterales</taxon>
        <taxon>Paracoccaceae</taxon>
        <taxon>Pseudooceanicola</taxon>
    </lineage>
</organism>
<name>A0A285IG60_9RHOB</name>
<evidence type="ECO:0000313" key="7">
    <source>
        <dbReference type="Proteomes" id="UP000231702"/>
    </source>
</evidence>
<gene>
    <name evidence="4" type="ORF">CVM39_11515</name>
    <name evidence="5" type="ORF">SAMN06297129_1065</name>
</gene>
<dbReference type="SUPFAM" id="SSF55729">
    <property type="entry name" value="Acyl-CoA N-acyltransferases (Nat)"/>
    <property type="match status" value="1"/>
</dbReference>
<dbReference type="PANTHER" id="PTHR43877:SF2">
    <property type="entry name" value="AMINOALKYLPHOSPHONATE N-ACETYLTRANSFERASE-RELATED"/>
    <property type="match status" value="1"/>
</dbReference>
<protein>
    <submittedName>
        <fullName evidence="4">GNAT family N-acetyltransferase</fullName>
    </submittedName>
    <submittedName>
        <fullName evidence="5">Ribosomal protein S18 acetylase RimI</fullName>
    </submittedName>
</protein>
<dbReference type="Gene3D" id="3.40.630.30">
    <property type="match status" value="1"/>
</dbReference>
<evidence type="ECO:0000259" key="3">
    <source>
        <dbReference type="PROSITE" id="PS51186"/>
    </source>
</evidence>
<evidence type="ECO:0000313" key="5">
    <source>
        <dbReference type="EMBL" id="SNY46913.1"/>
    </source>
</evidence>
<keyword evidence="5" id="KW-0687">Ribonucleoprotein</keyword>
<evidence type="ECO:0000256" key="2">
    <source>
        <dbReference type="ARBA" id="ARBA00023315"/>
    </source>
</evidence>
<evidence type="ECO:0000313" key="6">
    <source>
        <dbReference type="Proteomes" id="UP000231655"/>
    </source>
</evidence>
<dbReference type="EMBL" id="PGTD01000016">
    <property type="protein sequence ID" value="PJE29240.1"/>
    <property type="molecule type" value="Genomic_DNA"/>
</dbReference>
<reference evidence="4 7" key="2">
    <citation type="journal article" date="2018" name="Int. J. Syst. Evol. Microbiol.">
        <title>Pseudooceanicola lipolyticus sp. nov., a marine alphaproteobacterium, reclassification of Oceanicola flagellatus as Pseudooceanicola flagellatus comb. nov. and emended description of the genus Pseudooceanicola.</title>
        <authorList>
            <person name="Huang M.-M."/>
            <person name="Guo L.-L."/>
            <person name="Wu Y.-H."/>
            <person name="Lai Q.-L."/>
            <person name="Shao Z.-Z."/>
            <person name="Wang C.-S."/>
            <person name="Wu M."/>
            <person name="Xu X.-W."/>
        </authorList>
    </citation>
    <scope>NUCLEOTIDE SEQUENCE [LARGE SCALE GENOMIC DNA]</scope>
    <source>
        <strain evidence="4 7">Ar-45</strain>
    </source>
</reference>
<evidence type="ECO:0000313" key="4">
    <source>
        <dbReference type="EMBL" id="PJE29240.1"/>
    </source>
</evidence>
<dbReference type="EMBL" id="OBEA01000002">
    <property type="protein sequence ID" value="SNY46913.1"/>
    <property type="molecule type" value="Genomic_DNA"/>
</dbReference>
<dbReference type="CDD" id="cd04301">
    <property type="entry name" value="NAT_SF"/>
    <property type="match status" value="1"/>
</dbReference>
<sequence length="157" mass="17068">MTPIRLGPEQDILPTHALLTRAFAYMEGRIDPPSSLGRLPPEALAREAAAQELWVLPPVAAPLACMLLTPKADHLYLGKLAVADAARGRGMARRMVVHAEARARALGLPCLRLQTRVELTENHATFQRLGFVEIARTAHAGYDRPTSLTFEKAVTGA</sequence>
<reference evidence="5 6" key="1">
    <citation type="submission" date="2017-09" db="EMBL/GenBank/DDBJ databases">
        <authorList>
            <person name="Ehlers B."/>
            <person name="Leendertz F.H."/>
        </authorList>
    </citation>
    <scope>NUCLEOTIDE SEQUENCE [LARGE SCALE GENOMIC DNA]</scope>
    <source>
        <strain evidence="5 6">CGMCC 1.12662</strain>
    </source>
</reference>
<keyword evidence="1" id="KW-0808">Transferase</keyword>
<dbReference type="PANTHER" id="PTHR43877">
    <property type="entry name" value="AMINOALKYLPHOSPHONATE N-ACETYLTRANSFERASE-RELATED-RELATED"/>
    <property type="match status" value="1"/>
</dbReference>
<dbReference type="Proteomes" id="UP000231655">
    <property type="component" value="Unassembled WGS sequence"/>
</dbReference>
<keyword evidence="2" id="KW-0012">Acyltransferase</keyword>
<dbReference type="Proteomes" id="UP000231702">
    <property type="component" value="Unassembled WGS sequence"/>
</dbReference>
<dbReference type="GO" id="GO:0005840">
    <property type="term" value="C:ribosome"/>
    <property type="evidence" value="ECO:0007669"/>
    <property type="project" value="UniProtKB-KW"/>
</dbReference>
<proteinExistence type="predicted"/>
<dbReference type="InterPro" id="IPR050832">
    <property type="entry name" value="Bact_Acetyltransf"/>
</dbReference>